<evidence type="ECO:0000256" key="4">
    <source>
        <dbReference type="SAM" id="MobiDB-lite"/>
    </source>
</evidence>
<feature type="transmembrane region" description="Helical" evidence="5">
    <location>
        <begin position="74"/>
        <end position="93"/>
    </location>
</feature>
<name>A0A4R3V1W1_9BURK</name>
<feature type="transmembrane region" description="Helical" evidence="5">
    <location>
        <begin position="322"/>
        <end position="345"/>
    </location>
</feature>
<feature type="transmembrane region" description="Helical" evidence="5">
    <location>
        <begin position="357"/>
        <end position="374"/>
    </location>
</feature>
<keyword evidence="8" id="KW-1185">Reference proteome</keyword>
<evidence type="ECO:0000256" key="3">
    <source>
        <dbReference type="ARBA" id="ARBA00023136"/>
    </source>
</evidence>
<gene>
    <name evidence="7" type="ORF">EV686_10647</name>
</gene>
<feature type="transmembrane region" description="Helical" evidence="5">
    <location>
        <begin position="161"/>
        <end position="180"/>
    </location>
</feature>
<feature type="transmembrane region" description="Helical" evidence="5">
    <location>
        <begin position="235"/>
        <end position="254"/>
    </location>
</feature>
<dbReference type="GO" id="GO:0005886">
    <property type="term" value="C:plasma membrane"/>
    <property type="evidence" value="ECO:0007669"/>
    <property type="project" value="TreeGrafter"/>
</dbReference>
<dbReference type="EMBL" id="SMBX01000006">
    <property type="protein sequence ID" value="TCU97168.1"/>
    <property type="molecule type" value="Genomic_DNA"/>
</dbReference>
<dbReference type="AlphaFoldDB" id="A0A4R3V1W1"/>
<evidence type="ECO:0000256" key="5">
    <source>
        <dbReference type="SAM" id="Phobius"/>
    </source>
</evidence>
<evidence type="ECO:0000313" key="8">
    <source>
        <dbReference type="Proteomes" id="UP000294692"/>
    </source>
</evidence>
<dbReference type="Pfam" id="PF07690">
    <property type="entry name" value="MFS_1"/>
    <property type="match status" value="1"/>
</dbReference>
<feature type="transmembrane region" description="Helical" evidence="5">
    <location>
        <begin position="44"/>
        <end position="62"/>
    </location>
</feature>
<sequence>MSPQLLAMVLAPLLGLFVVCIGNGFISSLTALRLDASGASDTVIGLVSSAYFIGLTLGAMFNDRLIVRIGHIRAYSSFASLTAVTILLQGLFFDATAWFAFRLIGGWAAVGVFLVVESWMLLAGDQKMRGRLLALYMIALYGSGMLGQVKLGMIDAWGETAPFMVAGMLASLSVLPMVILPRVSPPIEHVEPLSPYRLIRMTPTGVMGSFGSGIAIAAVYTLLPIYLQRIGMDVFQVGQMMASTILGAMVLQYPVGRWSDRQDRQVVLIALGIFCTALSVLIVLLPNSPTLLLVLLFLLGGGIFAIYPVAVSHSADRAPSGALVRMIQGLLLINSIGSAVSPLIITPAMSALGEPGLFWSFVVLNLCLTGFFLWRRNARPAPIPVAPFEAAAQMTPVGAEMRVTEDLEQGALGHELMEDLSAVVPDVEVATPVMEDIFNHAVPEPGAASYLPDTADGKSGTYDASPEMRAAS</sequence>
<keyword evidence="3 5" id="KW-0472">Membrane</keyword>
<dbReference type="PANTHER" id="PTHR23521">
    <property type="entry name" value="TRANSPORTER MFS SUPERFAMILY"/>
    <property type="match status" value="1"/>
</dbReference>
<dbReference type="InterPro" id="IPR047200">
    <property type="entry name" value="MFS_YcaD-like"/>
</dbReference>
<keyword evidence="2 5" id="KW-1133">Transmembrane helix</keyword>
<proteinExistence type="predicted"/>
<dbReference type="GO" id="GO:0022857">
    <property type="term" value="F:transmembrane transporter activity"/>
    <property type="evidence" value="ECO:0007669"/>
    <property type="project" value="InterPro"/>
</dbReference>
<dbReference type="Proteomes" id="UP000294692">
    <property type="component" value="Unassembled WGS sequence"/>
</dbReference>
<accession>A0A4R3V1W1</accession>
<dbReference type="Gene3D" id="1.20.1250.20">
    <property type="entry name" value="MFS general substrate transporter like domains"/>
    <property type="match status" value="2"/>
</dbReference>
<keyword evidence="1 5" id="KW-0812">Transmembrane</keyword>
<evidence type="ECO:0000259" key="6">
    <source>
        <dbReference type="PROSITE" id="PS50850"/>
    </source>
</evidence>
<dbReference type="CDD" id="cd17477">
    <property type="entry name" value="MFS_YcaD_like"/>
    <property type="match status" value="1"/>
</dbReference>
<comment type="caution">
    <text evidence="7">The sequence shown here is derived from an EMBL/GenBank/DDBJ whole genome shotgun (WGS) entry which is preliminary data.</text>
</comment>
<organism evidence="7 8">
    <name type="scientific">Paracandidimonas soli</name>
    <dbReference type="NCBI Taxonomy" id="1917182"/>
    <lineage>
        <taxon>Bacteria</taxon>
        <taxon>Pseudomonadati</taxon>
        <taxon>Pseudomonadota</taxon>
        <taxon>Betaproteobacteria</taxon>
        <taxon>Burkholderiales</taxon>
        <taxon>Alcaligenaceae</taxon>
        <taxon>Paracandidimonas</taxon>
    </lineage>
</organism>
<dbReference type="OrthoDB" id="9810614at2"/>
<feature type="transmembrane region" description="Helical" evidence="5">
    <location>
        <begin position="291"/>
        <end position="310"/>
    </location>
</feature>
<reference evidence="7 8" key="1">
    <citation type="submission" date="2019-03" db="EMBL/GenBank/DDBJ databases">
        <title>Genomic Encyclopedia of Type Strains, Phase IV (KMG-IV): sequencing the most valuable type-strain genomes for metagenomic binning, comparative biology and taxonomic classification.</title>
        <authorList>
            <person name="Goeker M."/>
        </authorList>
    </citation>
    <scope>NUCLEOTIDE SEQUENCE [LARGE SCALE GENOMIC DNA]</scope>
    <source>
        <strain evidence="7 8">DSM 100048</strain>
    </source>
</reference>
<feature type="domain" description="Major facilitator superfamily (MFS) profile" evidence="6">
    <location>
        <begin position="8"/>
        <end position="377"/>
    </location>
</feature>
<dbReference type="RefSeq" id="WP_132477272.1">
    <property type="nucleotide sequence ID" value="NZ_JBEBWM010000021.1"/>
</dbReference>
<feature type="transmembrane region" description="Helical" evidence="5">
    <location>
        <begin position="99"/>
        <end position="120"/>
    </location>
</feature>
<dbReference type="InterPro" id="IPR020846">
    <property type="entry name" value="MFS_dom"/>
</dbReference>
<protein>
    <submittedName>
        <fullName evidence="7">Putative MFS family arabinose efflux permease</fullName>
    </submittedName>
</protein>
<feature type="transmembrane region" description="Helical" evidence="5">
    <location>
        <begin position="132"/>
        <end position="149"/>
    </location>
</feature>
<feature type="region of interest" description="Disordered" evidence="4">
    <location>
        <begin position="449"/>
        <end position="472"/>
    </location>
</feature>
<evidence type="ECO:0000256" key="1">
    <source>
        <dbReference type="ARBA" id="ARBA00022692"/>
    </source>
</evidence>
<feature type="transmembrane region" description="Helical" evidence="5">
    <location>
        <begin position="201"/>
        <end position="223"/>
    </location>
</feature>
<evidence type="ECO:0000256" key="2">
    <source>
        <dbReference type="ARBA" id="ARBA00022989"/>
    </source>
</evidence>
<dbReference type="InterPro" id="IPR036259">
    <property type="entry name" value="MFS_trans_sf"/>
</dbReference>
<dbReference type="SUPFAM" id="SSF103473">
    <property type="entry name" value="MFS general substrate transporter"/>
    <property type="match status" value="1"/>
</dbReference>
<dbReference type="PROSITE" id="PS50850">
    <property type="entry name" value="MFS"/>
    <property type="match status" value="1"/>
</dbReference>
<feature type="transmembrane region" description="Helical" evidence="5">
    <location>
        <begin position="266"/>
        <end position="285"/>
    </location>
</feature>
<dbReference type="InterPro" id="IPR011701">
    <property type="entry name" value="MFS"/>
</dbReference>
<dbReference type="PANTHER" id="PTHR23521:SF3">
    <property type="entry name" value="MFS TRANSPORTER"/>
    <property type="match status" value="1"/>
</dbReference>
<evidence type="ECO:0000313" key="7">
    <source>
        <dbReference type="EMBL" id="TCU97168.1"/>
    </source>
</evidence>